<comment type="caution">
    <text evidence="3">The sequence shown here is derived from an EMBL/GenBank/DDBJ whole genome shotgun (WGS) entry which is preliminary data.</text>
</comment>
<comment type="subcellular location">
    <subcellularLocation>
        <location evidence="1">Cell envelope</location>
    </subcellularLocation>
</comment>
<evidence type="ECO:0000313" key="3">
    <source>
        <dbReference type="EMBL" id="MBM2413209.1"/>
    </source>
</evidence>
<evidence type="ECO:0000313" key="5">
    <source>
        <dbReference type="Proteomes" id="UP000755667"/>
    </source>
</evidence>
<dbReference type="Proteomes" id="UP000809440">
    <property type="component" value="Unassembled WGS sequence"/>
</dbReference>
<reference evidence="3 6" key="1">
    <citation type="submission" date="2021-01" db="EMBL/GenBank/DDBJ databases">
        <title>Diatom-associated Roseobacters Show Island Model of Population Structure.</title>
        <authorList>
            <person name="Qu L."/>
            <person name="Feng X."/>
            <person name="Chen Y."/>
            <person name="Li L."/>
            <person name="Wang X."/>
            <person name="Hu Z."/>
            <person name="Wang H."/>
            <person name="Luo H."/>
        </authorList>
    </citation>
    <scope>NUCLEOTIDE SEQUENCE</scope>
    <source>
        <strain evidence="4 6">CC28-63</strain>
        <strain evidence="3">CC28-69</strain>
    </source>
</reference>
<dbReference type="Gene3D" id="2.40.30.170">
    <property type="match status" value="1"/>
</dbReference>
<feature type="coiled-coil region" evidence="2">
    <location>
        <begin position="69"/>
        <end position="118"/>
    </location>
</feature>
<evidence type="ECO:0000313" key="4">
    <source>
        <dbReference type="EMBL" id="MBM2417877.1"/>
    </source>
</evidence>
<dbReference type="EMBL" id="JAFBXF010000008">
    <property type="protein sequence ID" value="MBM2417877.1"/>
    <property type="molecule type" value="Genomic_DNA"/>
</dbReference>
<organism evidence="3 5">
    <name type="scientific">Marivita cryptomonadis</name>
    <dbReference type="NCBI Taxonomy" id="505252"/>
    <lineage>
        <taxon>Bacteria</taxon>
        <taxon>Pseudomonadati</taxon>
        <taxon>Pseudomonadota</taxon>
        <taxon>Alphaproteobacteria</taxon>
        <taxon>Rhodobacterales</taxon>
        <taxon>Roseobacteraceae</taxon>
        <taxon>Marivita</taxon>
    </lineage>
</organism>
<accession>A0A9Q2PB12</accession>
<dbReference type="EMBL" id="JAFBXE010000008">
    <property type="protein sequence ID" value="MBM2413209.1"/>
    <property type="molecule type" value="Genomic_DNA"/>
</dbReference>
<evidence type="ECO:0000256" key="2">
    <source>
        <dbReference type="SAM" id="Coils"/>
    </source>
</evidence>
<dbReference type="AlphaFoldDB" id="A0A9Q2PB12"/>
<dbReference type="GO" id="GO:0030313">
    <property type="term" value="C:cell envelope"/>
    <property type="evidence" value="ECO:0007669"/>
    <property type="project" value="UniProtKB-SubCell"/>
</dbReference>
<proteinExistence type="predicted"/>
<dbReference type="PANTHER" id="PTHR30386">
    <property type="entry name" value="MEMBRANE FUSION SUBUNIT OF EMRAB-TOLC MULTIDRUG EFFLUX PUMP"/>
    <property type="match status" value="1"/>
</dbReference>
<dbReference type="Proteomes" id="UP000755667">
    <property type="component" value="Unassembled WGS sequence"/>
</dbReference>
<dbReference type="RefSeq" id="WP_171046204.1">
    <property type="nucleotide sequence ID" value="NZ_JAFBWV010000008.1"/>
</dbReference>
<dbReference type="PANTHER" id="PTHR30386:SF19">
    <property type="entry name" value="MULTIDRUG EXPORT PROTEIN EMRA-RELATED"/>
    <property type="match status" value="1"/>
</dbReference>
<protein>
    <submittedName>
        <fullName evidence="3">HlyD family efflux transporter periplasmic adaptor subunit</fullName>
    </submittedName>
</protein>
<evidence type="ECO:0000256" key="1">
    <source>
        <dbReference type="ARBA" id="ARBA00004196"/>
    </source>
</evidence>
<keyword evidence="2" id="KW-0175">Coiled coil</keyword>
<gene>
    <name evidence="3" type="ORF">JQX41_12920</name>
    <name evidence="4" type="ORF">JQX48_12925</name>
</gene>
<dbReference type="InterPro" id="IPR050739">
    <property type="entry name" value="MFP"/>
</dbReference>
<evidence type="ECO:0000313" key="6">
    <source>
        <dbReference type="Proteomes" id="UP000809440"/>
    </source>
</evidence>
<keyword evidence="6" id="KW-1185">Reference proteome</keyword>
<name>A0A9Q2PB12_9RHOB</name>
<sequence>MAGASADAVLNAQIAEVRTPISGTVRDSDIGLGAMVATGVALATVIDPVPDDMRLEDLILQRDLAHIRRKAIESREAALTDELESLRQRADLYSKLSREEASARLAEARERLRLMAEAEVGYDPIDLSRAREEAVTVQIDLEGIEQGVFIRGGYNDAPHAEQKALEITSSLGELSVERDGVMSEIAALTRRIDTERVRVGRQGAVALSSPVDGIVWERLAVNGAHVVRGATVMRLADCRHTFVTLSVTQTVFNRLHPGATATFRFDGSGEVLTGTVARLAGTSAAGFYGSLAVAPSQRHMERADVMLTLPELQNYPELRCAIGRTGRAFFEVRPLDWLRNLLQ</sequence>